<evidence type="ECO:0000313" key="14">
    <source>
        <dbReference type="EMBL" id="VDP81847.1"/>
    </source>
</evidence>
<accession>A0A183Q0R4</accession>
<dbReference type="UniPathway" id="UPA00378"/>
<keyword evidence="5 11" id="KW-0808">Transferase</keyword>
<sequence length="399" mass="46569">MFTCSKHLYIRIILIFLLLHILWLLITYKQFLSQKNNDKSTLINEPYQLLIPQTCYDICQLIIKLPKTNFIHSKFIKTSQRLWPNFNANLMTLYNISYLHLPGGSWLYYSNKNKNINKTFCENIPEYGVVIIIPIKDQFKQLYITLSTLIPILQRQHLCYRIFVIEQMDNELMNKGKLKNVGFIEALKLFKFNCVIFHDVDLAPINYYNSYQCDQLTKYMAIHLSVGININKFKLPYNTYIGGVLKISTHHFITVNGYSNEYWGLDIENDDDFEKRLTTTGIKYIHVNDRIGRYLYIPYTSQYSSQSNNLKKLLNRSNKIMNSDGLNDVSYKRCLLDPSDIIRALELCLHSTVFIFRGVLYRQTGVAMGSPVSPIVANLFMHSLETIAISICSIPPKIW</sequence>
<feature type="domain" description="Galactosyltransferase C-terminal" evidence="12">
    <location>
        <begin position="223"/>
        <end position="296"/>
    </location>
</feature>
<feature type="non-terminal residue" evidence="14">
    <location>
        <position position="399"/>
    </location>
</feature>
<protein>
    <recommendedName>
        <fullName evidence="11">Beta-1,4-galactosyltransferase</fullName>
        <ecNumber evidence="11">2.4.1.-</ecNumber>
    </recommendedName>
</protein>
<evidence type="ECO:0000313" key="15">
    <source>
        <dbReference type="Proteomes" id="UP000269396"/>
    </source>
</evidence>
<gene>
    <name evidence="14" type="ORF">SMTD_LOCUS20200</name>
</gene>
<keyword evidence="8 11" id="KW-1133">Transmembrane helix</keyword>
<evidence type="ECO:0000256" key="7">
    <source>
        <dbReference type="ARBA" id="ARBA00022968"/>
    </source>
</evidence>
<dbReference type="PANTHER" id="PTHR19300">
    <property type="entry name" value="BETA-1,4-GALACTOSYLTRANSFERASE"/>
    <property type="match status" value="1"/>
</dbReference>
<dbReference type="InterPro" id="IPR029044">
    <property type="entry name" value="Nucleotide-diphossugar_trans"/>
</dbReference>
<evidence type="ECO:0000256" key="9">
    <source>
        <dbReference type="ARBA" id="ARBA00023136"/>
    </source>
</evidence>
<keyword evidence="7 11" id="KW-0735">Signal-anchor</keyword>
<keyword evidence="15" id="KW-1185">Reference proteome</keyword>
<evidence type="ECO:0000256" key="4">
    <source>
        <dbReference type="ARBA" id="ARBA00022676"/>
    </source>
</evidence>
<keyword evidence="10 11" id="KW-0325">Glycoprotein</keyword>
<keyword evidence="6 11" id="KW-0812">Transmembrane</keyword>
<evidence type="ECO:0000256" key="8">
    <source>
        <dbReference type="ARBA" id="ARBA00022989"/>
    </source>
</evidence>
<comment type="pathway">
    <text evidence="2 11">Protein modification; protein glycosylation.</text>
</comment>
<evidence type="ECO:0000256" key="11">
    <source>
        <dbReference type="RuleBase" id="RU368121"/>
    </source>
</evidence>
<evidence type="ECO:0000256" key="6">
    <source>
        <dbReference type="ARBA" id="ARBA00022692"/>
    </source>
</evidence>
<dbReference type="EMBL" id="UZAL01043859">
    <property type="protein sequence ID" value="VDP81847.1"/>
    <property type="molecule type" value="Genomic_DNA"/>
</dbReference>
<dbReference type="GO" id="GO:0005975">
    <property type="term" value="P:carbohydrate metabolic process"/>
    <property type="evidence" value="ECO:0007669"/>
    <property type="project" value="InterPro"/>
</dbReference>
<organism evidence="14 15">
    <name type="scientific">Schistosoma mattheei</name>
    <dbReference type="NCBI Taxonomy" id="31246"/>
    <lineage>
        <taxon>Eukaryota</taxon>
        <taxon>Metazoa</taxon>
        <taxon>Spiralia</taxon>
        <taxon>Lophotrochozoa</taxon>
        <taxon>Platyhelminthes</taxon>
        <taxon>Trematoda</taxon>
        <taxon>Digenea</taxon>
        <taxon>Strigeidida</taxon>
        <taxon>Schistosomatoidea</taxon>
        <taxon>Schistosomatidae</taxon>
        <taxon>Schistosoma</taxon>
    </lineage>
</organism>
<dbReference type="STRING" id="31246.A0A183Q0R4"/>
<evidence type="ECO:0000259" key="12">
    <source>
        <dbReference type="Pfam" id="PF02709"/>
    </source>
</evidence>
<dbReference type="PRINTS" id="PR02050">
    <property type="entry name" value="B14GALTRFASE"/>
</dbReference>
<dbReference type="Pfam" id="PF13733">
    <property type="entry name" value="Glyco_transf_7N"/>
    <property type="match status" value="1"/>
</dbReference>
<dbReference type="Proteomes" id="UP000269396">
    <property type="component" value="Unassembled WGS sequence"/>
</dbReference>
<name>A0A183Q0R4_9TREM</name>
<dbReference type="InterPro" id="IPR027995">
    <property type="entry name" value="Galactosyl_T_N"/>
</dbReference>
<evidence type="ECO:0000256" key="2">
    <source>
        <dbReference type="ARBA" id="ARBA00004922"/>
    </source>
</evidence>
<feature type="domain" description="Galactosyltransferase N-terminal" evidence="13">
    <location>
        <begin position="125"/>
        <end position="214"/>
    </location>
</feature>
<dbReference type="SUPFAM" id="SSF53448">
    <property type="entry name" value="Nucleotide-diphospho-sugar transferases"/>
    <property type="match status" value="1"/>
</dbReference>
<evidence type="ECO:0000256" key="3">
    <source>
        <dbReference type="ARBA" id="ARBA00005735"/>
    </source>
</evidence>
<dbReference type="GO" id="GO:0008378">
    <property type="term" value="F:galactosyltransferase activity"/>
    <property type="evidence" value="ECO:0007669"/>
    <property type="project" value="TreeGrafter"/>
</dbReference>
<dbReference type="InterPro" id="IPR003859">
    <property type="entry name" value="Galactosyl_T"/>
</dbReference>
<dbReference type="InterPro" id="IPR027791">
    <property type="entry name" value="Galactosyl_T_C"/>
</dbReference>
<keyword evidence="4 11" id="KW-0328">Glycosyltransferase</keyword>
<evidence type="ECO:0000256" key="10">
    <source>
        <dbReference type="ARBA" id="ARBA00023180"/>
    </source>
</evidence>
<proteinExistence type="inferred from homology"/>
<feature type="transmembrane region" description="Helical" evidence="11">
    <location>
        <begin position="12"/>
        <end position="31"/>
    </location>
</feature>
<dbReference type="EC" id="2.4.1.-" evidence="11"/>
<dbReference type="GO" id="GO:0005794">
    <property type="term" value="C:Golgi apparatus"/>
    <property type="evidence" value="ECO:0007669"/>
    <property type="project" value="TreeGrafter"/>
</dbReference>
<comment type="subcellular location">
    <subcellularLocation>
        <location evidence="1">Membrane</location>
        <topology evidence="1">Single-pass type II membrane protein</topology>
    </subcellularLocation>
</comment>
<dbReference type="AlphaFoldDB" id="A0A183Q0R4"/>
<dbReference type="Pfam" id="PF02709">
    <property type="entry name" value="Glyco_transf_7C"/>
    <property type="match status" value="1"/>
</dbReference>
<evidence type="ECO:0000259" key="13">
    <source>
        <dbReference type="Pfam" id="PF13733"/>
    </source>
</evidence>
<comment type="similarity">
    <text evidence="3 11">Belongs to the glycosyltransferase 7 family.</text>
</comment>
<keyword evidence="9 11" id="KW-0472">Membrane</keyword>
<dbReference type="Gene3D" id="3.90.550.10">
    <property type="entry name" value="Spore Coat Polysaccharide Biosynthesis Protein SpsA, Chain A"/>
    <property type="match status" value="1"/>
</dbReference>
<evidence type="ECO:0000256" key="5">
    <source>
        <dbReference type="ARBA" id="ARBA00022679"/>
    </source>
</evidence>
<dbReference type="PANTHER" id="PTHR19300:SF57">
    <property type="entry name" value="BETA-1,4-N-ACETYLGALACTOSAMINYLTRANSFERASE"/>
    <property type="match status" value="1"/>
</dbReference>
<evidence type="ECO:0000256" key="1">
    <source>
        <dbReference type="ARBA" id="ARBA00004606"/>
    </source>
</evidence>
<comment type="function">
    <text evidence="11">Catalyses the transfer of galactose onto proteins or lipids.</text>
</comment>
<reference evidence="14 15" key="1">
    <citation type="submission" date="2018-11" db="EMBL/GenBank/DDBJ databases">
        <authorList>
            <consortium name="Pathogen Informatics"/>
        </authorList>
    </citation>
    <scope>NUCLEOTIDE SEQUENCE [LARGE SCALE GENOMIC DNA]</scope>
    <source>
        <strain>Denwood</strain>
        <strain evidence="15">Zambia</strain>
    </source>
</reference>
<dbReference type="GO" id="GO:0016020">
    <property type="term" value="C:membrane"/>
    <property type="evidence" value="ECO:0007669"/>
    <property type="project" value="UniProtKB-SubCell"/>
</dbReference>